<evidence type="ECO:0000313" key="4">
    <source>
        <dbReference type="Proteomes" id="UP000278351"/>
    </source>
</evidence>
<feature type="signal peptide" evidence="2">
    <location>
        <begin position="1"/>
        <end position="22"/>
    </location>
</feature>
<dbReference type="AlphaFoldDB" id="A0A3N4PXT7"/>
<evidence type="ECO:0000256" key="1">
    <source>
        <dbReference type="SAM" id="MobiDB-lite"/>
    </source>
</evidence>
<proteinExistence type="predicted"/>
<dbReference type="PROSITE" id="PS51257">
    <property type="entry name" value="PROKAR_LIPOPROTEIN"/>
    <property type="match status" value="1"/>
</dbReference>
<dbReference type="Proteomes" id="UP000278351">
    <property type="component" value="Unassembled WGS sequence"/>
</dbReference>
<dbReference type="RefSeq" id="WP_123844752.1">
    <property type="nucleotide sequence ID" value="NZ_RPDH01000001.1"/>
</dbReference>
<keyword evidence="2" id="KW-0732">Signal</keyword>
<feature type="region of interest" description="Disordered" evidence="1">
    <location>
        <begin position="23"/>
        <end position="48"/>
    </location>
</feature>
<sequence>MKVHYAAMALLLAFTACNNKGAKTGDAATTTDEEAPLQPARPAGTMEVSIKDRDKDTSSVTFTFSIDSIRYERTYKDLPLVKGFPDTTIYRVFWDEPNSVWIGFIKPNRDTRYYHASQDGRQLKVLWVPSPPRKIYTYMEKTLGLGDVIRQQPRVSRHEKNIQSGLILDKFTVALKPGANKSAANVYMKFGGVERNLQMEVPEGGKPYIQAYADDYVIVGVELGGELEEYYEIKVVNGRIGYKQLQTVIK</sequence>
<evidence type="ECO:0000256" key="2">
    <source>
        <dbReference type="SAM" id="SignalP"/>
    </source>
</evidence>
<reference evidence="3 4" key="1">
    <citation type="submission" date="2018-11" db="EMBL/GenBank/DDBJ databases">
        <title>Chitinophaga lutea sp.nov., isolate from arsenic contaminated soil.</title>
        <authorList>
            <person name="Zong Y."/>
        </authorList>
    </citation>
    <scope>NUCLEOTIDE SEQUENCE [LARGE SCALE GENOMIC DNA]</scope>
    <source>
        <strain evidence="3 4">ZY74</strain>
    </source>
</reference>
<dbReference type="EMBL" id="RPDH01000001">
    <property type="protein sequence ID" value="RPE12255.1"/>
    <property type="molecule type" value="Genomic_DNA"/>
</dbReference>
<comment type="caution">
    <text evidence="3">The sequence shown here is derived from an EMBL/GenBank/DDBJ whole genome shotgun (WGS) entry which is preliminary data.</text>
</comment>
<name>A0A3N4PXT7_9BACT</name>
<organism evidence="3 4">
    <name type="scientific">Chitinophaga lutea</name>
    <dbReference type="NCBI Taxonomy" id="2488634"/>
    <lineage>
        <taxon>Bacteria</taxon>
        <taxon>Pseudomonadati</taxon>
        <taxon>Bacteroidota</taxon>
        <taxon>Chitinophagia</taxon>
        <taxon>Chitinophagales</taxon>
        <taxon>Chitinophagaceae</taxon>
        <taxon>Chitinophaga</taxon>
    </lineage>
</organism>
<dbReference type="OrthoDB" id="646289at2"/>
<keyword evidence="4" id="KW-1185">Reference proteome</keyword>
<protein>
    <submittedName>
        <fullName evidence="3">Uncharacterized protein</fullName>
    </submittedName>
</protein>
<gene>
    <name evidence="3" type="ORF">EGT74_01475</name>
</gene>
<evidence type="ECO:0000313" key="3">
    <source>
        <dbReference type="EMBL" id="RPE12255.1"/>
    </source>
</evidence>
<accession>A0A3N4PXT7</accession>
<feature type="chain" id="PRO_5018303970" evidence="2">
    <location>
        <begin position="23"/>
        <end position="250"/>
    </location>
</feature>